<keyword evidence="1" id="KW-0479">Metal-binding</keyword>
<protein>
    <recommendedName>
        <fullName evidence="4">CCHC-type domain-containing protein</fullName>
    </recommendedName>
</protein>
<dbReference type="Proteomes" id="UP000580250">
    <property type="component" value="Unassembled WGS sequence"/>
</dbReference>
<evidence type="ECO:0000313" key="5">
    <source>
        <dbReference type="EMBL" id="CAD2199634.1"/>
    </source>
</evidence>
<dbReference type="GO" id="GO:0019899">
    <property type="term" value="F:enzyme binding"/>
    <property type="evidence" value="ECO:0007669"/>
    <property type="project" value="UniProtKB-ARBA"/>
</dbReference>
<dbReference type="SUPFAM" id="SSF57756">
    <property type="entry name" value="Retrovirus zinc finger-like domains"/>
    <property type="match status" value="1"/>
</dbReference>
<dbReference type="Gene3D" id="4.10.60.10">
    <property type="entry name" value="Zinc finger, CCHC-type"/>
    <property type="match status" value="1"/>
</dbReference>
<dbReference type="EMBL" id="CAJEWN010001724">
    <property type="protein sequence ID" value="CAD2199634.1"/>
    <property type="molecule type" value="Genomic_DNA"/>
</dbReference>
<evidence type="ECO:0000256" key="1">
    <source>
        <dbReference type="PROSITE-ProRule" id="PRU00047"/>
    </source>
</evidence>
<dbReference type="GO" id="GO:0003676">
    <property type="term" value="F:nucleic acid binding"/>
    <property type="evidence" value="ECO:0007669"/>
    <property type="project" value="InterPro"/>
</dbReference>
<accession>A0A6V7XJX7</accession>
<dbReference type="Pfam" id="PF00098">
    <property type="entry name" value="zf-CCHC"/>
    <property type="match status" value="1"/>
</dbReference>
<evidence type="ECO:0000259" key="4">
    <source>
        <dbReference type="PROSITE" id="PS50158"/>
    </source>
</evidence>
<dbReference type="OrthoDB" id="8193998at2759"/>
<keyword evidence="3" id="KW-0472">Membrane</keyword>
<evidence type="ECO:0000313" key="6">
    <source>
        <dbReference type="Proteomes" id="UP000580250"/>
    </source>
</evidence>
<keyword evidence="3" id="KW-1133">Transmembrane helix</keyword>
<evidence type="ECO:0000256" key="3">
    <source>
        <dbReference type="SAM" id="Phobius"/>
    </source>
</evidence>
<organism evidence="5 6">
    <name type="scientific">Meloidogyne enterolobii</name>
    <name type="common">Root-knot nematode worm</name>
    <name type="synonym">Meloidogyne mayaguensis</name>
    <dbReference type="NCBI Taxonomy" id="390850"/>
    <lineage>
        <taxon>Eukaryota</taxon>
        <taxon>Metazoa</taxon>
        <taxon>Ecdysozoa</taxon>
        <taxon>Nematoda</taxon>
        <taxon>Chromadorea</taxon>
        <taxon>Rhabditida</taxon>
        <taxon>Tylenchina</taxon>
        <taxon>Tylenchomorpha</taxon>
        <taxon>Tylenchoidea</taxon>
        <taxon>Meloidogynidae</taxon>
        <taxon>Meloidogyninae</taxon>
        <taxon>Meloidogyne</taxon>
    </lineage>
</organism>
<dbReference type="AlphaFoldDB" id="A0A6V7XJX7"/>
<keyword evidence="3" id="KW-0812">Transmembrane</keyword>
<dbReference type="GO" id="GO:0008270">
    <property type="term" value="F:zinc ion binding"/>
    <property type="evidence" value="ECO:0007669"/>
    <property type="project" value="UniProtKB-KW"/>
</dbReference>
<dbReference type="Gene3D" id="1.10.4020.10">
    <property type="entry name" value="DNA breaking-rejoining enzymes"/>
    <property type="match status" value="1"/>
</dbReference>
<feature type="compositionally biased region" description="Low complexity" evidence="2">
    <location>
        <begin position="407"/>
        <end position="433"/>
    </location>
</feature>
<reference evidence="5 6" key="1">
    <citation type="submission" date="2020-08" db="EMBL/GenBank/DDBJ databases">
        <authorList>
            <person name="Koutsovoulos G."/>
            <person name="Danchin GJ E."/>
        </authorList>
    </citation>
    <scope>NUCLEOTIDE SEQUENCE [LARGE SCALE GENOMIC DNA]</scope>
</reference>
<feature type="domain" description="CCHC-type" evidence="4">
    <location>
        <begin position="344"/>
        <end position="357"/>
    </location>
</feature>
<evidence type="ECO:0000256" key="2">
    <source>
        <dbReference type="SAM" id="MobiDB-lite"/>
    </source>
</evidence>
<dbReference type="InterPro" id="IPR036875">
    <property type="entry name" value="Znf_CCHC_sf"/>
</dbReference>
<gene>
    <name evidence="5" type="ORF">MENT_LOCUS53043</name>
</gene>
<keyword evidence="1" id="KW-0863">Zinc-finger</keyword>
<comment type="caution">
    <text evidence="5">The sequence shown here is derived from an EMBL/GenBank/DDBJ whole genome shotgun (WGS) entry which is preliminary data.</text>
</comment>
<feature type="region of interest" description="Disordered" evidence="2">
    <location>
        <begin position="380"/>
        <end position="461"/>
    </location>
</feature>
<name>A0A6V7XJX7_MELEN</name>
<sequence>MTGSDFAAEFFSDEENKSFETILRQLRSFERSVAQSFRHVEERLDLIEKNVKKNNDGLTGTKGLITDLRKNITDLQTNFEEKMNKTVKLGKNYKNKIFENFEEEEDSSIDESDLTIREMNETDNNNIRDTREAYVTDPFIGNGAFVVGTFDGNPTVSFTKWIEKFKDVLSLMTEPTEAQKLLRLRFCLAGQARIAFDEIDPQPNTLAEAINILKRKYENGNSKIIARQKLSNCRQAPGESVFEFANRLSDTVRTTLSGEEEETIKKRLLDEFLDRLLPDLQFEVKAQRPLEFDNAYEIAQNYELLLKARKDSYNNIFVANLAEKVEALTIQSNIQNNKKKKIICFNCKKAGHIARNCFFLKPDLNQRNYRPQHFGRYEDRSWQNNKNYKRNNNYFNENRPYRDENYQRNNRSNNRIRNYENYDSSSSLSSRSSSSERENNSPELGSNNYCNRSPNRGERFERNRSPRIGRVSPFMLVILALFCLIGSTFSAPMSCFNDAPITIWRLQNDPIFPKFTIGDDINILKNKTPTFENECAKTDVNKCRGFSDSYIQRDETLNQFSILVFSCFVTVLFVLKFVLRSILAGPINYLNIGEAIYSRIKSYRKKNKRMKRTKQIKNKIKSNESELKENKIPLSKRWPSRNKIGRGDLNKNRQNNIKNLRCGKYPV</sequence>
<keyword evidence="1" id="KW-0862">Zinc</keyword>
<dbReference type="PROSITE" id="PS50158">
    <property type="entry name" value="ZF_CCHC"/>
    <property type="match status" value="1"/>
</dbReference>
<feature type="compositionally biased region" description="Polar residues" evidence="2">
    <location>
        <begin position="442"/>
        <end position="454"/>
    </location>
</feature>
<feature type="transmembrane region" description="Helical" evidence="3">
    <location>
        <begin position="471"/>
        <end position="491"/>
    </location>
</feature>
<proteinExistence type="predicted"/>
<dbReference type="InterPro" id="IPR038269">
    <property type="entry name" value="SCAN_sf"/>
</dbReference>
<dbReference type="InterPro" id="IPR001878">
    <property type="entry name" value="Znf_CCHC"/>
</dbReference>
<feature type="transmembrane region" description="Helical" evidence="3">
    <location>
        <begin position="560"/>
        <end position="579"/>
    </location>
</feature>
<feature type="compositionally biased region" description="Low complexity" evidence="2">
    <location>
        <begin position="384"/>
        <end position="398"/>
    </location>
</feature>